<evidence type="ECO:0000256" key="1">
    <source>
        <dbReference type="ARBA" id="ARBA00001917"/>
    </source>
</evidence>
<dbReference type="Gene3D" id="3.20.20.70">
    <property type="entry name" value="Aldolase class I"/>
    <property type="match status" value="1"/>
</dbReference>
<proteinExistence type="predicted"/>
<dbReference type="PANTHER" id="PTHR10578:SF107">
    <property type="entry name" value="2-HYDROXYACID OXIDASE 1"/>
    <property type="match status" value="1"/>
</dbReference>
<evidence type="ECO:0000313" key="5">
    <source>
        <dbReference type="EMBL" id="MCU6743741.1"/>
    </source>
</evidence>
<dbReference type="Pfam" id="PF01070">
    <property type="entry name" value="FMN_dh"/>
    <property type="match status" value="1"/>
</dbReference>
<reference evidence="5 6" key="1">
    <citation type="journal article" date="2021" name="ISME Commun">
        <title>Automated analysis of genomic sequences facilitates high-throughput and comprehensive description of bacteria.</title>
        <authorList>
            <person name="Hitch T.C.A."/>
        </authorList>
    </citation>
    <scope>NUCLEOTIDE SEQUENCE [LARGE SCALE GENOMIC DNA]</scope>
    <source>
        <strain evidence="5 6">Sanger_18</strain>
    </source>
</reference>
<feature type="domain" description="FMN-dependent dehydrogenase" evidence="4">
    <location>
        <begin position="89"/>
        <end position="226"/>
    </location>
</feature>
<dbReference type="InterPro" id="IPR000262">
    <property type="entry name" value="FMN-dep_DH"/>
</dbReference>
<dbReference type="PANTHER" id="PTHR10578">
    <property type="entry name" value="S -2-HYDROXY-ACID OXIDASE-RELATED"/>
    <property type="match status" value="1"/>
</dbReference>
<comment type="cofactor">
    <cofactor evidence="1">
        <name>FMN</name>
        <dbReference type="ChEBI" id="CHEBI:58210"/>
    </cofactor>
</comment>
<protein>
    <submittedName>
        <fullName evidence="5">Alpha-hydroxy-acid oxidizing protein</fullName>
    </submittedName>
</protein>
<dbReference type="Proteomes" id="UP001652432">
    <property type="component" value="Unassembled WGS sequence"/>
</dbReference>
<evidence type="ECO:0000256" key="2">
    <source>
        <dbReference type="ARBA" id="ARBA00022630"/>
    </source>
</evidence>
<sequence>MKIETRYISGRQADTKTVLFGKAMELPVCFYGEEGIAIIPPYEDRKKIETELEKAAAGNALAAGIALDMMFDEKGNYLKTTGGMAGPKTAEDLQYLQSFAGQVGIPFLVKGVLSQRDAYQCLKAGVSGIILSRPVWLKKKSISPMEVLPEILKVTAGEIPVLVEMDHADMTDVFTAIALGADAVCRKLLQGGDRKEILHSMQDELRCLMSVAGCSDLSHMDSTVIWKRQKEEGSALADQEANYF</sequence>
<evidence type="ECO:0000259" key="4">
    <source>
        <dbReference type="Pfam" id="PF01070"/>
    </source>
</evidence>
<keyword evidence="3" id="KW-0288">FMN</keyword>
<name>A0ABT2T1H8_9FIRM</name>
<accession>A0ABT2T1H8</accession>
<dbReference type="SUPFAM" id="SSF51395">
    <property type="entry name" value="FMN-linked oxidoreductases"/>
    <property type="match status" value="1"/>
</dbReference>
<gene>
    <name evidence="5" type="ORF">OCV77_04360</name>
</gene>
<keyword evidence="6" id="KW-1185">Reference proteome</keyword>
<organism evidence="5 6">
    <name type="scientific">Suilimivivens aceti</name>
    <dbReference type="NCBI Taxonomy" id="2981774"/>
    <lineage>
        <taxon>Bacteria</taxon>
        <taxon>Bacillati</taxon>
        <taxon>Bacillota</taxon>
        <taxon>Clostridia</taxon>
        <taxon>Lachnospirales</taxon>
        <taxon>Lachnospiraceae</taxon>
        <taxon>Suilimivivens</taxon>
    </lineage>
</organism>
<evidence type="ECO:0000313" key="6">
    <source>
        <dbReference type="Proteomes" id="UP001652432"/>
    </source>
</evidence>
<dbReference type="EMBL" id="JAOQKJ010000003">
    <property type="protein sequence ID" value="MCU6743741.1"/>
    <property type="molecule type" value="Genomic_DNA"/>
</dbReference>
<dbReference type="RefSeq" id="WP_262573648.1">
    <property type="nucleotide sequence ID" value="NZ_JAOQKJ010000003.1"/>
</dbReference>
<keyword evidence="2" id="KW-0285">Flavoprotein</keyword>
<comment type="caution">
    <text evidence="5">The sequence shown here is derived from an EMBL/GenBank/DDBJ whole genome shotgun (WGS) entry which is preliminary data.</text>
</comment>
<dbReference type="InterPro" id="IPR013785">
    <property type="entry name" value="Aldolase_TIM"/>
</dbReference>
<evidence type="ECO:0000256" key="3">
    <source>
        <dbReference type="ARBA" id="ARBA00022643"/>
    </source>
</evidence>